<organism evidence="2 3">
    <name type="scientific">Rhamnusium bicolor</name>
    <dbReference type="NCBI Taxonomy" id="1586634"/>
    <lineage>
        <taxon>Eukaryota</taxon>
        <taxon>Metazoa</taxon>
        <taxon>Ecdysozoa</taxon>
        <taxon>Arthropoda</taxon>
        <taxon>Hexapoda</taxon>
        <taxon>Insecta</taxon>
        <taxon>Pterygota</taxon>
        <taxon>Neoptera</taxon>
        <taxon>Endopterygota</taxon>
        <taxon>Coleoptera</taxon>
        <taxon>Polyphaga</taxon>
        <taxon>Cucujiformia</taxon>
        <taxon>Chrysomeloidea</taxon>
        <taxon>Cerambycidae</taxon>
        <taxon>Lepturinae</taxon>
        <taxon>Rhagiini</taxon>
        <taxon>Rhamnusium</taxon>
    </lineage>
</organism>
<dbReference type="EMBL" id="JANEYF010003692">
    <property type="protein sequence ID" value="KAJ8934638.1"/>
    <property type="molecule type" value="Genomic_DNA"/>
</dbReference>
<accession>A0AAV8X7U3</accession>
<keyword evidence="1" id="KW-0812">Transmembrane</keyword>
<evidence type="ECO:0000256" key="1">
    <source>
        <dbReference type="SAM" id="Phobius"/>
    </source>
</evidence>
<evidence type="ECO:0000313" key="2">
    <source>
        <dbReference type="EMBL" id="KAJ8934638.1"/>
    </source>
</evidence>
<feature type="transmembrane region" description="Helical" evidence="1">
    <location>
        <begin position="23"/>
        <end position="45"/>
    </location>
</feature>
<sequence length="74" mass="8425">MATAPSKGLVALFKRGWHEIPEVVGSCFMGLGGIGIGIYAVYTYYKKDGDNRRYREWYTVIRHDDPKAARVRTD</sequence>
<keyword evidence="1" id="KW-0472">Membrane</keyword>
<proteinExistence type="predicted"/>
<comment type="caution">
    <text evidence="2">The sequence shown here is derived from an EMBL/GenBank/DDBJ whole genome shotgun (WGS) entry which is preliminary data.</text>
</comment>
<dbReference type="Proteomes" id="UP001162156">
    <property type="component" value="Unassembled WGS sequence"/>
</dbReference>
<keyword evidence="3" id="KW-1185">Reference proteome</keyword>
<evidence type="ECO:0008006" key="4">
    <source>
        <dbReference type="Google" id="ProtNLM"/>
    </source>
</evidence>
<reference evidence="2" key="1">
    <citation type="journal article" date="2023" name="Insect Mol. Biol.">
        <title>Genome sequencing provides insights into the evolution of gene families encoding plant cell wall-degrading enzymes in longhorned beetles.</title>
        <authorList>
            <person name="Shin N.R."/>
            <person name="Okamura Y."/>
            <person name="Kirsch R."/>
            <person name="Pauchet Y."/>
        </authorList>
    </citation>
    <scope>NUCLEOTIDE SEQUENCE</scope>
    <source>
        <strain evidence="2">RBIC_L_NR</strain>
    </source>
</reference>
<keyword evidence="1" id="KW-1133">Transmembrane helix</keyword>
<dbReference type="AlphaFoldDB" id="A0AAV8X7U3"/>
<name>A0AAV8X7U3_9CUCU</name>
<gene>
    <name evidence="2" type="ORF">NQ314_013237</name>
</gene>
<evidence type="ECO:0000313" key="3">
    <source>
        <dbReference type="Proteomes" id="UP001162156"/>
    </source>
</evidence>
<protein>
    <recommendedName>
        <fullName evidence="4">NADH dehydrogenase [ubiquinone] 1 alpha subcomplex subunit 1</fullName>
    </recommendedName>
</protein>